<evidence type="ECO:0000259" key="8">
    <source>
        <dbReference type="PROSITE" id="PS51754"/>
    </source>
</evidence>
<keyword evidence="5 6" id="KW-0539">Nucleus</keyword>
<evidence type="ECO:0000256" key="4">
    <source>
        <dbReference type="ARBA" id="ARBA00023163"/>
    </source>
</evidence>
<dbReference type="EMBL" id="JBBNAF010000005">
    <property type="protein sequence ID" value="KAK9142448.1"/>
    <property type="molecule type" value="Genomic_DNA"/>
</dbReference>
<keyword evidence="2 6" id="KW-0678">Repressor</keyword>
<dbReference type="PROSITE" id="PS51754">
    <property type="entry name" value="OVATE"/>
    <property type="match status" value="1"/>
</dbReference>
<comment type="caution">
    <text evidence="9">The sequence shown here is derived from an EMBL/GenBank/DDBJ whole genome shotgun (WGS) entry which is preliminary data.</text>
</comment>
<evidence type="ECO:0000256" key="6">
    <source>
        <dbReference type="RuleBase" id="RU367028"/>
    </source>
</evidence>
<dbReference type="NCBIfam" id="TIGR01568">
    <property type="entry name" value="A_thal_3678"/>
    <property type="match status" value="1"/>
</dbReference>
<evidence type="ECO:0000256" key="7">
    <source>
        <dbReference type="SAM" id="MobiDB-lite"/>
    </source>
</evidence>
<proteinExistence type="predicted"/>
<dbReference type="InterPro" id="IPR006458">
    <property type="entry name" value="Ovate_C"/>
</dbReference>
<keyword evidence="4 6" id="KW-0804">Transcription</keyword>
<evidence type="ECO:0000313" key="10">
    <source>
        <dbReference type="Proteomes" id="UP001420932"/>
    </source>
</evidence>
<dbReference type="GO" id="GO:0005634">
    <property type="term" value="C:nucleus"/>
    <property type="evidence" value="ECO:0007669"/>
    <property type="project" value="UniProtKB-SubCell"/>
</dbReference>
<dbReference type="Proteomes" id="UP001420932">
    <property type="component" value="Unassembled WGS sequence"/>
</dbReference>
<feature type="region of interest" description="Disordered" evidence="7">
    <location>
        <begin position="112"/>
        <end position="136"/>
    </location>
</feature>
<feature type="domain" description="OVATE" evidence="8">
    <location>
        <begin position="179"/>
        <end position="242"/>
    </location>
</feature>
<dbReference type="GO" id="GO:0045892">
    <property type="term" value="P:negative regulation of DNA-templated transcription"/>
    <property type="evidence" value="ECO:0007669"/>
    <property type="project" value="UniProtKB-UniRule"/>
</dbReference>
<dbReference type="PANTHER" id="PTHR33057">
    <property type="entry name" value="TRANSCRIPTION REPRESSOR OFP7-RELATED"/>
    <property type="match status" value="1"/>
</dbReference>
<keyword evidence="10" id="KW-1185">Reference proteome</keyword>
<evidence type="ECO:0000256" key="1">
    <source>
        <dbReference type="ARBA" id="ARBA00004123"/>
    </source>
</evidence>
<sequence>MSANPHHSSWSDKMPNKLRKHFARLLPKIKTTRNYLSRIPPPKQIANSTKSMILNRCTHSRTLSIAGPDQTRRHSTPQSTVAVDPAATLADVDKFLFENFKSLFQKAEELKEAQNGHENGGNGESDDEDFPYGLPRFDDDEDDDPVLEIGSNQRFFASPLKSSTLFRDDKIPDETGIAVLTSSSDPYDGFRASMIEMIQSRLRKQKQLEWGFMEELLFSYLNMNERTSFKYILCAFSDLVVGLRRGSGRWKNPGAWGRNKGGDVTFEFN</sequence>
<evidence type="ECO:0000256" key="5">
    <source>
        <dbReference type="ARBA" id="ARBA00023242"/>
    </source>
</evidence>
<dbReference type="PANTHER" id="PTHR33057:SF117">
    <property type="entry name" value="TRANSCRIPTION REPRESSOR OFP14"/>
    <property type="match status" value="1"/>
</dbReference>
<dbReference type="Pfam" id="PF04844">
    <property type="entry name" value="Ovate"/>
    <property type="match status" value="1"/>
</dbReference>
<comment type="function">
    <text evidence="6">Transcriptional repressor that regulates multiple aspects of plant growth and development.</text>
</comment>
<keyword evidence="3 6" id="KW-0805">Transcription regulation</keyword>
<name>A0AAP0PEQ5_9MAGN</name>
<evidence type="ECO:0000256" key="2">
    <source>
        <dbReference type="ARBA" id="ARBA00022491"/>
    </source>
</evidence>
<accession>A0AAP0PEQ5</accession>
<dbReference type="AlphaFoldDB" id="A0AAP0PEQ5"/>
<dbReference type="InterPro" id="IPR038933">
    <property type="entry name" value="Ovate"/>
</dbReference>
<comment type="subcellular location">
    <subcellularLocation>
        <location evidence="1 6">Nucleus</location>
    </subcellularLocation>
</comment>
<evidence type="ECO:0000313" key="9">
    <source>
        <dbReference type="EMBL" id="KAK9142448.1"/>
    </source>
</evidence>
<gene>
    <name evidence="9" type="ORF">Syun_011848</name>
</gene>
<feature type="region of interest" description="Disordered" evidence="7">
    <location>
        <begin position="62"/>
        <end position="81"/>
    </location>
</feature>
<protein>
    <recommendedName>
        <fullName evidence="6">Transcription repressor</fullName>
    </recommendedName>
    <alternativeName>
        <fullName evidence="6">Ovate family protein</fullName>
    </alternativeName>
</protein>
<organism evidence="9 10">
    <name type="scientific">Stephania yunnanensis</name>
    <dbReference type="NCBI Taxonomy" id="152371"/>
    <lineage>
        <taxon>Eukaryota</taxon>
        <taxon>Viridiplantae</taxon>
        <taxon>Streptophyta</taxon>
        <taxon>Embryophyta</taxon>
        <taxon>Tracheophyta</taxon>
        <taxon>Spermatophyta</taxon>
        <taxon>Magnoliopsida</taxon>
        <taxon>Ranunculales</taxon>
        <taxon>Menispermaceae</taxon>
        <taxon>Menispermoideae</taxon>
        <taxon>Cissampelideae</taxon>
        <taxon>Stephania</taxon>
    </lineage>
</organism>
<evidence type="ECO:0000256" key="3">
    <source>
        <dbReference type="ARBA" id="ARBA00023015"/>
    </source>
</evidence>
<reference evidence="9 10" key="1">
    <citation type="submission" date="2024-01" db="EMBL/GenBank/DDBJ databases">
        <title>Genome assemblies of Stephania.</title>
        <authorList>
            <person name="Yang L."/>
        </authorList>
    </citation>
    <scope>NUCLEOTIDE SEQUENCE [LARGE SCALE GENOMIC DNA]</scope>
    <source>
        <strain evidence="9">YNDBR</strain>
        <tissue evidence="9">Leaf</tissue>
    </source>
</reference>